<reference evidence="5" key="1">
    <citation type="submission" date="2013-10" db="EMBL/GenBank/DDBJ databases">
        <title>Genomic analysis of the causative agents of coccidiosis in chickens.</title>
        <authorList>
            <person name="Reid A.J."/>
            <person name="Blake D."/>
            <person name="Billington K."/>
            <person name="Browne H."/>
            <person name="Dunn M."/>
            <person name="Hung S."/>
            <person name="Kawahara F."/>
            <person name="Miranda-Saavedra D."/>
            <person name="Mourier T."/>
            <person name="Nagra H."/>
            <person name="Otto T.D."/>
            <person name="Rawlings N."/>
            <person name="Sanchez A."/>
            <person name="Sanders M."/>
            <person name="Subramaniam C."/>
            <person name="Tay Y."/>
            <person name="Dear P."/>
            <person name="Doerig C."/>
            <person name="Gruber A."/>
            <person name="Parkinson J."/>
            <person name="Shirley M."/>
            <person name="Wan K.L."/>
            <person name="Berriman M."/>
            <person name="Tomley F."/>
            <person name="Pain A."/>
        </authorList>
    </citation>
    <scope>NUCLEOTIDE SEQUENCE [LARGE SCALE GENOMIC DNA]</scope>
    <source>
        <strain evidence="5">Houghton</strain>
    </source>
</reference>
<keyword evidence="2 3" id="KW-0040">ANK repeat</keyword>
<keyword evidence="6" id="KW-1185">Reference proteome</keyword>
<feature type="repeat" description="ANK" evidence="3">
    <location>
        <begin position="93"/>
        <end position="115"/>
    </location>
</feature>
<feature type="region of interest" description="Disordered" evidence="4">
    <location>
        <begin position="213"/>
        <end position="238"/>
    </location>
</feature>
<dbReference type="Proteomes" id="UP000030754">
    <property type="component" value="Unassembled WGS sequence"/>
</dbReference>
<gene>
    <name evidence="5" type="ORF">ENH_00076840</name>
</gene>
<dbReference type="PANTHER" id="PTHR24171">
    <property type="entry name" value="ANKYRIN REPEAT DOMAIN-CONTAINING PROTEIN 39-RELATED"/>
    <property type="match status" value="1"/>
</dbReference>
<dbReference type="PROSITE" id="PS50297">
    <property type="entry name" value="ANK_REP_REGION"/>
    <property type="match status" value="1"/>
</dbReference>
<dbReference type="RefSeq" id="XP_013438067.1">
    <property type="nucleotide sequence ID" value="XM_013582613.1"/>
</dbReference>
<evidence type="ECO:0000256" key="4">
    <source>
        <dbReference type="SAM" id="MobiDB-lite"/>
    </source>
</evidence>
<dbReference type="InterPro" id="IPR002110">
    <property type="entry name" value="Ankyrin_rpt"/>
</dbReference>
<dbReference type="InterPro" id="IPR036770">
    <property type="entry name" value="Ankyrin_rpt-contain_sf"/>
</dbReference>
<feature type="compositionally biased region" description="Polar residues" evidence="4">
    <location>
        <begin position="214"/>
        <end position="232"/>
    </location>
</feature>
<dbReference type="GeneID" id="25477814"/>
<reference evidence="5" key="2">
    <citation type="submission" date="2013-10" db="EMBL/GenBank/DDBJ databases">
        <authorList>
            <person name="Aslett M."/>
        </authorList>
    </citation>
    <scope>NUCLEOTIDE SEQUENCE [LARGE SCALE GENOMIC DNA]</scope>
    <source>
        <strain evidence="5">Houghton</strain>
    </source>
</reference>
<dbReference type="PROSITE" id="PS50088">
    <property type="entry name" value="ANK_REPEAT"/>
    <property type="match status" value="1"/>
</dbReference>
<dbReference type="Gene3D" id="1.25.40.20">
    <property type="entry name" value="Ankyrin repeat-containing domain"/>
    <property type="match status" value="1"/>
</dbReference>
<accession>U6N6U1</accession>
<dbReference type="Pfam" id="PF12796">
    <property type="entry name" value="Ank_2"/>
    <property type="match status" value="1"/>
</dbReference>
<proteinExistence type="predicted"/>
<keyword evidence="1" id="KW-0677">Repeat</keyword>
<protein>
    <submittedName>
        <fullName evidence="5">Uncharacterized protein</fullName>
    </submittedName>
</protein>
<name>U6N6U1_9EIME</name>
<organism evidence="5 6">
    <name type="scientific">Eimeria necatrix</name>
    <dbReference type="NCBI Taxonomy" id="51315"/>
    <lineage>
        <taxon>Eukaryota</taxon>
        <taxon>Sar</taxon>
        <taxon>Alveolata</taxon>
        <taxon>Apicomplexa</taxon>
        <taxon>Conoidasida</taxon>
        <taxon>Coccidia</taxon>
        <taxon>Eucoccidiorida</taxon>
        <taxon>Eimeriorina</taxon>
        <taxon>Eimeriidae</taxon>
        <taxon>Eimeria</taxon>
    </lineage>
</organism>
<dbReference type="VEuPathDB" id="ToxoDB:ENH_00076840"/>
<evidence type="ECO:0000256" key="3">
    <source>
        <dbReference type="PROSITE-ProRule" id="PRU00023"/>
    </source>
</evidence>
<evidence type="ECO:0000256" key="1">
    <source>
        <dbReference type="ARBA" id="ARBA00022737"/>
    </source>
</evidence>
<dbReference type="OrthoDB" id="194358at2759"/>
<dbReference type="AlphaFoldDB" id="U6N6U1"/>
<dbReference type="Pfam" id="PF00023">
    <property type="entry name" value="Ank"/>
    <property type="match status" value="1"/>
</dbReference>
<evidence type="ECO:0000313" key="6">
    <source>
        <dbReference type="Proteomes" id="UP000030754"/>
    </source>
</evidence>
<evidence type="ECO:0000313" key="5">
    <source>
        <dbReference type="EMBL" id="CDJ69601.1"/>
    </source>
</evidence>
<dbReference type="SUPFAM" id="SSF48403">
    <property type="entry name" value="Ankyrin repeat"/>
    <property type="match status" value="1"/>
</dbReference>
<evidence type="ECO:0000256" key="2">
    <source>
        <dbReference type="ARBA" id="ARBA00023043"/>
    </source>
</evidence>
<dbReference type="SMART" id="SM00248">
    <property type="entry name" value="ANK"/>
    <property type="match status" value="3"/>
</dbReference>
<sequence>MSLFHHMLRHPRKEDEQVLKLFKCIYEDKPLKERVSLPSLTSLRCDKGQTLAFYAAAYGHAKCLKWILEQAASLHATGGKSNQRRFLEIRDKQGDTPLHYAVKGGHVDVIELLLSLVPDMLNHQRSNGQTPLFDAFERPAIVQLLLSRGADYSVRCNRGLTPLEAATDELRWKRQCLRRTSKALPRRLSFTVNLLKKAELALTKANMGGLHTEGLSTSGQISGLTSGPNPSNYDEERP</sequence>
<dbReference type="EMBL" id="HG725758">
    <property type="protein sequence ID" value="CDJ69601.1"/>
    <property type="molecule type" value="Genomic_DNA"/>
</dbReference>
<dbReference type="PRINTS" id="PR01415">
    <property type="entry name" value="ANKYRIN"/>
</dbReference>